<dbReference type="PANTHER" id="PTHR43176:SF3">
    <property type="entry name" value="3-HYDROXYISOBUTYRYL-COA HYDROLASE, MITOCHONDRIAL"/>
    <property type="match status" value="1"/>
</dbReference>
<keyword evidence="3" id="KW-0378">Hydrolase</keyword>
<feature type="domain" description="Enoyl-CoA hydratase/isomerase" evidence="5">
    <location>
        <begin position="28"/>
        <end position="344"/>
    </location>
</feature>
<evidence type="ECO:0000313" key="6">
    <source>
        <dbReference type="EMBL" id="MFC4265299.1"/>
    </source>
</evidence>
<evidence type="ECO:0000256" key="4">
    <source>
        <dbReference type="SAM" id="MobiDB-lite"/>
    </source>
</evidence>
<name>A0ABV8QYM2_9MICC</name>
<dbReference type="Pfam" id="PF16113">
    <property type="entry name" value="ECH_2"/>
    <property type="match status" value="1"/>
</dbReference>
<gene>
    <name evidence="6" type="ORF">ACFOW9_06765</name>
</gene>
<evidence type="ECO:0000256" key="2">
    <source>
        <dbReference type="ARBA" id="ARBA00011915"/>
    </source>
</evidence>
<feature type="compositionally biased region" description="Polar residues" evidence="4">
    <location>
        <begin position="362"/>
        <end position="371"/>
    </location>
</feature>
<protein>
    <recommendedName>
        <fullName evidence="2">3-hydroxyisobutyryl-CoA hydrolase</fullName>
        <ecNumber evidence="2">3.1.2.4</ecNumber>
    </recommendedName>
</protein>
<dbReference type="SUPFAM" id="SSF52096">
    <property type="entry name" value="ClpP/crotonase"/>
    <property type="match status" value="1"/>
</dbReference>
<dbReference type="CDD" id="cd06558">
    <property type="entry name" value="crotonase-like"/>
    <property type="match status" value="1"/>
</dbReference>
<comment type="catalytic activity">
    <reaction evidence="1">
        <text>3-hydroxy-2-methylpropanoyl-CoA + H2O = 3-hydroxy-2-methylpropanoate + CoA + H(+)</text>
        <dbReference type="Rhea" id="RHEA:20888"/>
        <dbReference type="ChEBI" id="CHEBI:11805"/>
        <dbReference type="ChEBI" id="CHEBI:15377"/>
        <dbReference type="ChEBI" id="CHEBI:15378"/>
        <dbReference type="ChEBI" id="CHEBI:57287"/>
        <dbReference type="ChEBI" id="CHEBI:57340"/>
        <dbReference type="EC" id="3.1.2.4"/>
    </reaction>
</comment>
<dbReference type="Proteomes" id="UP001595773">
    <property type="component" value="Unassembled WGS sequence"/>
</dbReference>
<reference evidence="7" key="1">
    <citation type="journal article" date="2019" name="Int. J. Syst. Evol. Microbiol.">
        <title>The Global Catalogue of Microorganisms (GCM) 10K type strain sequencing project: providing services to taxonomists for standard genome sequencing and annotation.</title>
        <authorList>
            <consortium name="The Broad Institute Genomics Platform"/>
            <consortium name="The Broad Institute Genome Sequencing Center for Infectious Disease"/>
            <person name="Wu L."/>
            <person name="Ma J."/>
        </authorList>
    </citation>
    <scope>NUCLEOTIDE SEQUENCE [LARGE SCALE GENOMIC DNA]</scope>
    <source>
        <strain evidence="7">CGMCC 1.10698</strain>
    </source>
</reference>
<evidence type="ECO:0000256" key="1">
    <source>
        <dbReference type="ARBA" id="ARBA00001709"/>
    </source>
</evidence>
<proteinExistence type="predicted"/>
<accession>A0ABV8QYM2</accession>
<comment type="caution">
    <text evidence="6">The sequence shown here is derived from an EMBL/GenBank/DDBJ whole genome shotgun (WGS) entry which is preliminary data.</text>
</comment>
<dbReference type="InterPro" id="IPR032259">
    <property type="entry name" value="HIBYL-CoA-H"/>
</dbReference>
<dbReference type="NCBIfam" id="NF004127">
    <property type="entry name" value="PRK05617.1"/>
    <property type="match status" value="1"/>
</dbReference>
<dbReference type="EC" id="3.1.2.4" evidence="2"/>
<keyword evidence="7" id="KW-1185">Reference proteome</keyword>
<dbReference type="RefSeq" id="WP_230067333.1">
    <property type="nucleotide sequence ID" value="NZ_BAABLL010000003.1"/>
</dbReference>
<evidence type="ECO:0000259" key="5">
    <source>
        <dbReference type="Pfam" id="PF16113"/>
    </source>
</evidence>
<evidence type="ECO:0000256" key="3">
    <source>
        <dbReference type="ARBA" id="ARBA00022801"/>
    </source>
</evidence>
<evidence type="ECO:0000313" key="7">
    <source>
        <dbReference type="Proteomes" id="UP001595773"/>
    </source>
</evidence>
<dbReference type="InterPro" id="IPR045004">
    <property type="entry name" value="ECH_dom"/>
</dbReference>
<dbReference type="EMBL" id="JBHSCQ010000006">
    <property type="protein sequence ID" value="MFC4265299.1"/>
    <property type="molecule type" value="Genomic_DNA"/>
</dbReference>
<sequence>MEDNADKVAEHRHMENDDVLVQRVGQLGEIVLNRPQAMNALNHGMVVAVARALDSWEDNDAVATILIRGAGERGLCAGGDIVTIYHDARTGGNASEQFWRDEYHLNARIRRYSKPIVTLMDGVVLGGGVGISAHASHRVVTERSRVGMPETGIGFVPDVGGTFLLSRTPGELGTHAALTGTMFSGADAIAMGLADHFVESENVAELIAELCERDASAAVARFGQVPPPSALMAQRKWIDDAYAADDVETILARLSGLGIEEASKAAQTIAGKSPTAVTVTLAALRSARLMTSLEEGLDQDLRISLCALRWPDFAEGIRAQLVDKDRNPAWHPDAFADVGAEVAAHAMADLGPEELGLGPNWEAQSRSSRTQDGLVGEQ</sequence>
<dbReference type="Gene3D" id="3.90.226.10">
    <property type="entry name" value="2-enoyl-CoA Hydratase, Chain A, domain 1"/>
    <property type="match status" value="1"/>
</dbReference>
<dbReference type="InterPro" id="IPR029045">
    <property type="entry name" value="ClpP/crotonase-like_dom_sf"/>
</dbReference>
<organism evidence="6 7">
    <name type="scientific">Arthrobacter cryoconiti</name>
    <dbReference type="NCBI Taxonomy" id="748907"/>
    <lineage>
        <taxon>Bacteria</taxon>
        <taxon>Bacillati</taxon>
        <taxon>Actinomycetota</taxon>
        <taxon>Actinomycetes</taxon>
        <taxon>Micrococcales</taxon>
        <taxon>Micrococcaceae</taxon>
        <taxon>Arthrobacter</taxon>
    </lineage>
</organism>
<dbReference type="PANTHER" id="PTHR43176">
    <property type="entry name" value="3-HYDROXYISOBUTYRYL-COA HYDROLASE-RELATED"/>
    <property type="match status" value="1"/>
</dbReference>
<feature type="region of interest" description="Disordered" evidence="4">
    <location>
        <begin position="353"/>
        <end position="378"/>
    </location>
</feature>